<dbReference type="EMBL" id="JAWRVE010000013">
    <property type="protein sequence ID" value="KAL1877990.1"/>
    <property type="molecule type" value="Genomic_DNA"/>
</dbReference>
<evidence type="ECO:0000313" key="7">
    <source>
        <dbReference type="Proteomes" id="UP001583177"/>
    </source>
</evidence>
<feature type="transmembrane region" description="Helical" evidence="5">
    <location>
        <begin position="478"/>
        <end position="498"/>
    </location>
</feature>
<gene>
    <name evidence="6" type="ORF">Daus18300_002344</name>
</gene>
<keyword evidence="2 5" id="KW-0812">Transmembrane</keyword>
<dbReference type="InterPro" id="IPR002523">
    <property type="entry name" value="MgTranspt_CorA/ZnTranspt_ZntB"/>
</dbReference>
<dbReference type="Pfam" id="PF01544">
    <property type="entry name" value="CorA"/>
    <property type="match status" value="1"/>
</dbReference>
<organism evidence="6 7">
    <name type="scientific">Diaporthe australafricana</name>
    <dbReference type="NCBI Taxonomy" id="127596"/>
    <lineage>
        <taxon>Eukaryota</taxon>
        <taxon>Fungi</taxon>
        <taxon>Dikarya</taxon>
        <taxon>Ascomycota</taxon>
        <taxon>Pezizomycotina</taxon>
        <taxon>Sordariomycetes</taxon>
        <taxon>Sordariomycetidae</taxon>
        <taxon>Diaporthales</taxon>
        <taxon>Diaporthaceae</taxon>
        <taxon>Diaporthe</taxon>
    </lineage>
</organism>
<proteinExistence type="predicted"/>
<name>A0ABR3XPT4_9PEZI</name>
<evidence type="ECO:0000256" key="3">
    <source>
        <dbReference type="ARBA" id="ARBA00022989"/>
    </source>
</evidence>
<dbReference type="SUPFAM" id="SSF144083">
    <property type="entry name" value="Magnesium transport protein CorA, transmembrane region"/>
    <property type="match status" value="1"/>
</dbReference>
<dbReference type="InterPro" id="IPR045863">
    <property type="entry name" value="CorA_TM1_TM2"/>
</dbReference>
<protein>
    <submittedName>
        <fullName evidence="6">Uncharacterized protein</fullName>
    </submittedName>
</protein>
<dbReference type="Proteomes" id="UP001583177">
    <property type="component" value="Unassembled WGS sequence"/>
</dbReference>
<sequence length="521" mass="59348">MPNSLTYVDFVEYRSNRNPCLKPLVDLLKNGHKSTTIRNKPNLFWIDFTKTHLDGVLNTQTTLEAVVRDIVQLKHRVNSPRSAAAPDFRRILIVEDIDVDSVTQIGSNLDIDPMFFAHYMLTDFGDIEKTPAPASSSLVPSSFIERDSIHIHYQQMIDITVQNQTTPRIYKYKGLGNVPRAVRCLPSLSGGVQPAVMRGCCSAILKRFEPGSWLCLMLIDSSSDVLHPQRKPTNMHIAPSPQNFIPFQGGFEEFMRPERFSDFATRPKQSQPSKTSFLHNLIWYYRTPPPGFDLENPTLLSLAYYPIKISSAHWMLYILILARYYKYYEYSVNKPHLNSALETTLVDLQRWRRRARQSLHKVTTVARFIDLYSRPDIRATTPSSQKKSSVNDDLNQVCDSLRGDYKNIMAQIEDYSRGMEFLISISTTMVQLENGRQSVLEAFNVRRLTYIVLFFAPLGLVAAIFSMSGEFLPGSSKFWIYAVTALLTLVIVLGVVIVTDSTVQARIHQTFAGKTTRRIQA</sequence>
<reference evidence="6 7" key="1">
    <citation type="journal article" date="2024" name="IMA Fungus">
        <title>IMA Genome - F19 : A genome assembly and annotation guide to empower mycologists, including annotated draft genome sequences of Ceratocystis pirilliformis, Diaporthe australafricana, Fusarium ophioides, Paecilomyces lecythidis, and Sporothrix stenoceras.</title>
        <authorList>
            <person name="Aylward J."/>
            <person name="Wilson A.M."/>
            <person name="Visagie C.M."/>
            <person name="Spraker J."/>
            <person name="Barnes I."/>
            <person name="Buitendag C."/>
            <person name="Ceriani C."/>
            <person name="Del Mar Angel L."/>
            <person name="du Plessis D."/>
            <person name="Fuchs T."/>
            <person name="Gasser K."/>
            <person name="Kramer D."/>
            <person name="Li W."/>
            <person name="Munsamy K."/>
            <person name="Piso A."/>
            <person name="Price J.L."/>
            <person name="Sonnekus B."/>
            <person name="Thomas C."/>
            <person name="van der Nest A."/>
            <person name="van Dijk A."/>
            <person name="van Heerden A."/>
            <person name="van Vuuren N."/>
            <person name="Yilmaz N."/>
            <person name="Duong T.A."/>
            <person name="van der Merwe N.A."/>
            <person name="Wingfield M.J."/>
            <person name="Wingfield B.D."/>
        </authorList>
    </citation>
    <scope>NUCLEOTIDE SEQUENCE [LARGE SCALE GENOMIC DNA]</scope>
    <source>
        <strain evidence="6 7">CMW 18300</strain>
    </source>
</reference>
<keyword evidence="7" id="KW-1185">Reference proteome</keyword>
<evidence type="ECO:0000256" key="4">
    <source>
        <dbReference type="ARBA" id="ARBA00023136"/>
    </source>
</evidence>
<comment type="subcellular location">
    <subcellularLocation>
        <location evidence="1">Membrane</location>
        <topology evidence="1">Multi-pass membrane protein</topology>
    </subcellularLocation>
</comment>
<accession>A0ABR3XPT4</accession>
<keyword evidence="4 5" id="KW-0472">Membrane</keyword>
<evidence type="ECO:0000256" key="2">
    <source>
        <dbReference type="ARBA" id="ARBA00022692"/>
    </source>
</evidence>
<comment type="caution">
    <text evidence="6">The sequence shown here is derived from an EMBL/GenBank/DDBJ whole genome shotgun (WGS) entry which is preliminary data.</text>
</comment>
<evidence type="ECO:0000256" key="5">
    <source>
        <dbReference type="SAM" id="Phobius"/>
    </source>
</evidence>
<keyword evidence="3 5" id="KW-1133">Transmembrane helix</keyword>
<evidence type="ECO:0000313" key="6">
    <source>
        <dbReference type="EMBL" id="KAL1877990.1"/>
    </source>
</evidence>
<evidence type="ECO:0000256" key="1">
    <source>
        <dbReference type="ARBA" id="ARBA00004141"/>
    </source>
</evidence>
<dbReference type="Gene3D" id="1.20.58.340">
    <property type="entry name" value="Magnesium transport protein CorA, transmembrane region"/>
    <property type="match status" value="1"/>
</dbReference>
<feature type="transmembrane region" description="Helical" evidence="5">
    <location>
        <begin position="302"/>
        <end position="325"/>
    </location>
</feature>
<feature type="transmembrane region" description="Helical" evidence="5">
    <location>
        <begin position="448"/>
        <end position="466"/>
    </location>
</feature>